<name>A0A1X7HPY0_9BACL</name>
<protein>
    <submittedName>
        <fullName evidence="1">Uncharacterized protein</fullName>
    </submittedName>
</protein>
<keyword evidence="2" id="KW-1185">Reference proteome</keyword>
<dbReference type="RefSeq" id="WP_208915875.1">
    <property type="nucleotide sequence ID" value="NZ_LT840184.1"/>
</dbReference>
<dbReference type="EMBL" id="LT840184">
    <property type="protein sequence ID" value="SMF90785.1"/>
    <property type="molecule type" value="Genomic_DNA"/>
</dbReference>
<organism evidence="1 2">
    <name type="scientific">Paenibacillus uliginis N3/975</name>
    <dbReference type="NCBI Taxonomy" id="1313296"/>
    <lineage>
        <taxon>Bacteria</taxon>
        <taxon>Bacillati</taxon>
        <taxon>Bacillota</taxon>
        <taxon>Bacilli</taxon>
        <taxon>Bacillales</taxon>
        <taxon>Paenibacillaceae</taxon>
        <taxon>Paenibacillus</taxon>
    </lineage>
</organism>
<reference evidence="1 2" key="1">
    <citation type="submission" date="2017-04" db="EMBL/GenBank/DDBJ databases">
        <authorList>
            <person name="Afonso C.L."/>
            <person name="Miller P.J."/>
            <person name="Scott M.A."/>
            <person name="Spackman E."/>
            <person name="Goraichik I."/>
            <person name="Dimitrov K.M."/>
            <person name="Suarez D.L."/>
            <person name="Swayne D.E."/>
        </authorList>
    </citation>
    <scope>NUCLEOTIDE SEQUENCE [LARGE SCALE GENOMIC DNA]</scope>
    <source>
        <strain evidence="1 2">N3/975</strain>
    </source>
</reference>
<proteinExistence type="predicted"/>
<dbReference type="AlphaFoldDB" id="A0A1X7HPY0"/>
<gene>
    <name evidence="1" type="ORF">SAMN05661091_5232</name>
</gene>
<evidence type="ECO:0000313" key="2">
    <source>
        <dbReference type="Proteomes" id="UP000192940"/>
    </source>
</evidence>
<dbReference type="Proteomes" id="UP000192940">
    <property type="component" value="Chromosome I"/>
</dbReference>
<accession>A0A1X7HPY0</accession>
<dbReference type="STRING" id="1313296.SAMN05661091_5232"/>
<dbReference type="PROSITE" id="PS51257">
    <property type="entry name" value="PROKAR_LIPOPROTEIN"/>
    <property type="match status" value="1"/>
</dbReference>
<sequence length="114" mass="12702">MIRRFVLLALTVMVGIIVLTGCRNSSSEACYAGILIVDDKEYLWEGDLDINEFTMSEKIGEVQHKVVAAEYPRENFSSNIVEVGAEIYSSKEDGTVVIVKREDGSYDKFTGRGD</sequence>
<evidence type="ECO:0000313" key="1">
    <source>
        <dbReference type="EMBL" id="SMF90785.1"/>
    </source>
</evidence>